<dbReference type="InterPro" id="IPR036388">
    <property type="entry name" value="WH-like_DNA-bd_sf"/>
</dbReference>
<evidence type="ECO:0000259" key="1">
    <source>
        <dbReference type="PROSITE" id="PS50995"/>
    </source>
</evidence>
<dbReference type="PROSITE" id="PS50995">
    <property type="entry name" value="HTH_MARR_2"/>
    <property type="match status" value="1"/>
</dbReference>
<comment type="caution">
    <text evidence="2">The sequence shown here is derived from an EMBL/GenBank/DDBJ whole genome shotgun (WGS) entry which is preliminary data.</text>
</comment>
<sequence length="160" mass="17796">MTETVLDFESRLAHGDHQAIKVWLRLLTTTTLIEGEIRARLQERCGISLPRFDLLAQLERAPAGLRMGELSQRLMVTKGNVTGLADQLEREGLVERVNGPDRRSVVLRLTERGREAFAAMASVHEDWVIELLSALTPAEQEQLHALLGRLKGHLQTGGTA</sequence>
<protein>
    <submittedName>
        <fullName evidence="2">DNA-binding MarR family transcriptional regulator</fullName>
    </submittedName>
</protein>
<dbReference type="GO" id="GO:0003677">
    <property type="term" value="F:DNA binding"/>
    <property type="evidence" value="ECO:0007669"/>
    <property type="project" value="UniProtKB-KW"/>
</dbReference>
<dbReference type="SUPFAM" id="SSF46785">
    <property type="entry name" value="Winged helix' DNA-binding domain"/>
    <property type="match status" value="1"/>
</dbReference>
<dbReference type="InterPro" id="IPR039422">
    <property type="entry name" value="MarR/SlyA-like"/>
</dbReference>
<dbReference type="Gene3D" id="1.10.10.10">
    <property type="entry name" value="Winged helix-like DNA-binding domain superfamily/Winged helix DNA-binding domain"/>
    <property type="match status" value="1"/>
</dbReference>
<dbReference type="Pfam" id="PF12802">
    <property type="entry name" value="MarR_2"/>
    <property type="match status" value="1"/>
</dbReference>
<dbReference type="PANTHER" id="PTHR33164:SF43">
    <property type="entry name" value="HTH-TYPE TRANSCRIPTIONAL REPRESSOR YETL"/>
    <property type="match status" value="1"/>
</dbReference>
<dbReference type="Proteomes" id="UP000536909">
    <property type="component" value="Unassembled WGS sequence"/>
</dbReference>
<dbReference type="EMBL" id="JACHFV010000008">
    <property type="protein sequence ID" value="MBB5295751.1"/>
    <property type="molecule type" value="Genomic_DNA"/>
</dbReference>
<keyword evidence="3" id="KW-1185">Reference proteome</keyword>
<dbReference type="InterPro" id="IPR036390">
    <property type="entry name" value="WH_DNA-bd_sf"/>
</dbReference>
<evidence type="ECO:0000313" key="2">
    <source>
        <dbReference type="EMBL" id="MBB5295751.1"/>
    </source>
</evidence>
<accession>A0ABR6MWY0</accession>
<proteinExistence type="predicted"/>
<keyword evidence="2" id="KW-0238">DNA-binding</keyword>
<dbReference type="RefSeq" id="WP_146719870.1">
    <property type="nucleotide sequence ID" value="NZ_BSUI01000005.1"/>
</dbReference>
<gene>
    <name evidence="2" type="ORF">HNQ10_002590</name>
</gene>
<dbReference type="PRINTS" id="PR00598">
    <property type="entry name" value="HTHMARR"/>
</dbReference>
<dbReference type="PANTHER" id="PTHR33164">
    <property type="entry name" value="TRANSCRIPTIONAL REGULATOR, MARR FAMILY"/>
    <property type="match status" value="1"/>
</dbReference>
<name>A0ABR6MWY0_9DEIO</name>
<dbReference type="InterPro" id="IPR000835">
    <property type="entry name" value="HTH_MarR-typ"/>
</dbReference>
<reference evidence="2 3" key="1">
    <citation type="submission" date="2020-08" db="EMBL/GenBank/DDBJ databases">
        <title>Genomic Encyclopedia of Type Strains, Phase IV (KMG-IV): sequencing the most valuable type-strain genomes for metagenomic binning, comparative biology and taxonomic classification.</title>
        <authorList>
            <person name="Goeker M."/>
        </authorList>
    </citation>
    <scope>NUCLEOTIDE SEQUENCE [LARGE SCALE GENOMIC DNA]</scope>
    <source>
        <strain evidence="2 3">DSM 105434</strain>
    </source>
</reference>
<evidence type="ECO:0000313" key="3">
    <source>
        <dbReference type="Proteomes" id="UP000536909"/>
    </source>
</evidence>
<feature type="domain" description="HTH marR-type" evidence="1">
    <location>
        <begin position="19"/>
        <end position="152"/>
    </location>
</feature>
<dbReference type="SMART" id="SM00347">
    <property type="entry name" value="HTH_MARR"/>
    <property type="match status" value="1"/>
</dbReference>
<organism evidence="2 3">
    <name type="scientific">Deinococcus metallilatus</name>
    <dbReference type="NCBI Taxonomy" id="1211322"/>
    <lineage>
        <taxon>Bacteria</taxon>
        <taxon>Thermotogati</taxon>
        <taxon>Deinococcota</taxon>
        <taxon>Deinococci</taxon>
        <taxon>Deinococcales</taxon>
        <taxon>Deinococcaceae</taxon>
        <taxon>Deinococcus</taxon>
    </lineage>
</organism>